<name>A0A8K0P826_LADFU</name>
<evidence type="ECO:0000256" key="1">
    <source>
        <dbReference type="SAM" id="MobiDB-lite"/>
    </source>
</evidence>
<reference evidence="2" key="1">
    <citation type="submission" date="2013-04" db="EMBL/GenBank/DDBJ databases">
        <authorList>
            <person name="Qu J."/>
            <person name="Murali S.C."/>
            <person name="Bandaranaike D."/>
            <person name="Bellair M."/>
            <person name="Blankenburg K."/>
            <person name="Chao H."/>
            <person name="Dinh H."/>
            <person name="Doddapaneni H."/>
            <person name="Downs B."/>
            <person name="Dugan-Rocha S."/>
            <person name="Elkadiri S."/>
            <person name="Gnanaolivu R.D."/>
            <person name="Hernandez B."/>
            <person name="Javaid M."/>
            <person name="Jayaseelan J.C."/>
            <person name="Lee S."/>
            <person name="Li M."/>
            <person name="Ming W."/>
            <person name="Munidasa M."/>
            <person name="Muniz J."/>
            <person name="Nguyen L."/>
            <person name="Ongeri F."/>
            <person name="Osuji N."/>
            <person name="Pu L.-L."/>
            <person name="Puazo M."/>
            <person name="Qu C."/>
            <person name="Quiroz J."/>
            <person name="Raj R."/>
            <person name="Weissenberger G."/>
            <person name="Xin Y."/>
            <person name="Zou X."/>
            <person name="Han Y."/>
            <person name="Richards S."/>
            <person name="Worley K."/>
            <person name="Muzny D."/>
            <person name="Gibbs R."/>
        </authorList>
    </citation>
    <scope>NUCLEOTIDE SEQUENCE</scope>
    <source>
        <strain evidence="2">Sampled in the wild</strain>
    </source>
</reference>
<gene>
    <name evidence="2" type="ORF">J437_LFUL013016</name>
</gene>
<proteinExistence type="predicted"/>
<comment type="caution">
    <text evidence="2">The sequence shown here is derived from an EMBL/GenBank/DDBJ whole genome shotgun (WGS) entry which is preliminary data.</text>
</comment>
<protein>
    <submittedName>
        <fullName evidence="2">Uncharacterized protein</fullName>
    </submittedName>
</protein>
<evidence type="ECO:0000313" key="3">
    <source>
        <dbReference type="Proteomes" id="UP000792457"/>
    </source>
</evidence>
<feature type="region of interest" description="Disordered" evidence="1">
    <location>
        <begin position="1"/>
        <end position="21"/>
    </location>
</feature>
<reference evidence="2" key="2">
    <citation type="submission" date="2017-10" db="EMBL/GenBank/DDBJ databases">
        <title>Ladona fulva Genome sequencing and assembly.</title>
        <authorList>
            <person name="Murali S."/>
            <person name="Richards S."/>
            <person name="Bandaranaike D."/>
            <person name="Bellair M."/>
            <person name="Blankenburg K."/>
            <person name="Chao H."/>
            <person name="Dinh H."/>
            <person name="Doddapaneni H."/>
            <person name="Dugan-Rocha S."/>
            <person name="Elkadiri S."/>
            <person name="Gnanaolivu R."/>
            <person name="Hernandez B."/>
            <person name="Skinner E."/>
            <person name="Javaid M."/>
            <person name="Lee S."/>
            <person name="Li M."/>
            <person name="Ming W."/>
            <person name="Munidasa M."/>
            <person name="Muniz J."/>
            <person name="Nguyen L."/>
            <person name="Hughes D."/>
            <person name="Osuji N."/>
            <person name="Pu L.-L."/>
            <person name="Puazo M."/>
            <person name="Qu C."/>
            <person name="Quiroz J."/>
            <person name="Raj R."/>
            <person name="Weissenberger G."/>
            <person name="Xin Y."/>
            <person name="Zou X."/>
            <person name="Han Y."/>
            <person name="Worley K."/>
            <person name="Muzny D."/>
            <person name="Gibbs R."/>
        </authorList>
    </citation>
    <scope>NUCLEOTIDE SEQUENCE</scope>
    <source>
        <strain evidence="2">Sampled in the wild</strain>
    </source>
</reference>
<dbReference type="EMBL" id="KZ309164">
    <property type="protein sequence ID" value="KAG8237381.1"/>
    <property type="molecule type" value="Genomic_DNA"/>
</dbReference>
<dbReference type="AlphaFoldDB" id="A0A8K0P826"/>
<accession>A0A8K0P826</accession>
<evidence type="ECO:0000313" key="2">
    <source>
        <dbReference type="EMBL" id="KAG8237381.1"/>
    </source>
</evidence>
<dbReference type="Proteomes" id="UP000792457">
    <property type="component" value="Unassembled WGS sequence"/>
</dbReference>
<sequence length="84" mass="9097">MLQSPASNTGTLGEQLNSQTLQERLPSGYEANILQGISRTLLQQVSFGQRVPRLISSLMDQLADEVRGCQPHIIAGDCGAWATE</sequence>
<keyword evidence="3" id="KW-1185">Reference proteome</keyword>
<organism evidence="2 3">
    <name type="scientific">Ladona fulva</name>
    <name type="common">Scarce chaser dragonfly</name>
    <name type="synonym">Libellula fulva</name>
    <dbReference type="NCBI Taxonomy" id="123851"/>
    <lineage>
        <taxon>Eukaryota</taxon>
        <taxon>Metazoa</taxon>
        <taxon>Ecdysozoa</taxon>
        <taxon>Arthropoda</taxon>
        <taxon>Hexapoda</taxon>
        <taxon>Insecta</taxon>
        <taxon>Pterygota</taxon>
        <taxon>Palaeoptera</taxon>
        <taxon>Odonata</taxon>
        <taxon>Epiprocta</taxon>
        <taxon>Anisoptera</taxon>
        <taxon>Libelluloidea</taxon>
        <taxon>Libellulidae</taxon>
        <taxon>Ladona</taxon>
    </lineage>
</organism>